<comment type="similarity">
    <text evidence="1">Belongs to the 'phage' integrase family.</text>
</comment>
<dbReference type="Pfam" id="PF00589">
    <property type="entry name" value="Phage_integrase"/>
    <property type="match status" value="1"/>
</dbReference>
<dbReference type="Proteomes" id="UP001597319">
    <property type="component" value="Unassembled WGS sequence"/>
</dbReference>
<evidence type="ECO:0000259" key="7">
    <source>
        <dbReference type="PROSITE" id="PS51900"/>
    </source>
</evidence>
<dbReference type="RefSeq" id="WP_378291498.1">
    <property type="nucleotide sequence ID" value="NZ_JBHULE010000018.1"/>
</dbReference>
<keyword evidence="4" id="KW-0233">DNA recombination</keyword>
<keyword evidence="3 5" id="KW-0238">DNA-binding</keyword>
<dbReference type="PROSITE" id="PS51898">
    <property type="entry name" value="TYR_RECOMBINASE"/>
    <property type="match status" value="1"/>
</dbReference>
<organism evidence="8 9">
    <name type="scientific">Aquimarina rubra</name>
    <dbReference type="NCBI Taxonomy" id="1920033"/>
    <lineage>
        <taxon>Bacteria</taxon>
        <taxon>Pseudomonadati</taxon>
        <taxon>Bacteroidota</taxon>
        <taxon>Flavobacteriia</taxon>
        <taxon>Flavobacteriales</taxon>
        <taxon>Flavobacteriaceae</taxon>
        <taxon>Aquimarina</taxon>
    </lineage>
</organism>
<comment type="caution">
    <text evidence="8">The sequence shown here is derived from an EMBL/GenBank/DDBJ whole genome shotgun (WGS) entry which is preliminary data.</text>
</comment>
<dbReference type="InterPro" id="IPR044068">
    <property type="entry name" value="CB"/>
</dbReference>
<evidence type="ECO:0000259" key="6">
    <source>
        <dbReference type="PROSITE" id="PS51898"/>
    </source>
</evidence>
<evidence type="ECO:0000256" key="5">
    <source>
        <dbReference type="PROSITE-ProRule" id="PRU01248"/>
    </source>
</evidence>
<dbReference type="InterPro" id="IPR002104">
    <property type="entry name" value="Integrase_catalytic"/>
</dbReference>
<dbReference type="PANTHER" id="PTHR30349:SF64">
    <property type="entry name" value="PROPHAGE INTEGRASE INTD-RELATED"/>
    <property type="match status" value="1"/>
</dbReference>
<dbReference type="InterPro" id="IPR004107">
    <property type="entry name" value="Integrase_SAM-like_N"/>
</dbReference>
<evidence type="ECO:0000313" key="9">
    <source>
        <dbReference type="Proteomes" id="UP001597319"/>
    </source>
</evidence>
<keyword evidence="2" id="KW-0229">DNA integration</keyword>
<proteinExistence type="inferred from homology"/>
<dbReference type="InterPro" id="IPR011010">
    <property type="entry name" value="DNA_brk_join_enz"/>
</dbReference>
<feature type="domain" description="Tyr recombinase" evidence="6">
    <location>
        <begin position="200"/>
        <end position="372"/>
    </location>
</feature>
<dbReference type="SUPFAM" id="SSF56349">
    <property type="entry name" value="DNA breaking-rejoining enzymes"/>
    <property type="match status" value="1"/>
</dbReference>
<name>A0ABW5LDR3_9FLAO</name>
<dbReference type="Pfam" id="PF13495">
    <property type="entry name" value="Phage_int_SAM_4"/>
    <property type="match status" value="1"/>
</dbReference>
<dbReference type="NCBIfam" id="NF040815">
    <property type="entry name" value="recomb_XerA_Arch"/>
    <property type="match status" value="1"/>
</dbReference>
<evidence type="ECO:0000313" key="8">
    <source>
        <dbReference type="EMBL" id="MFD2562690.1"/>
    </source>
</evidence>
<dbReference type="Gene3D" id="1.10.150.130">
    <property type="match status" value="1"/>
</dbReference>
<accession>A0ABW5LDR3</accession>
<dbReference type="InterPro" id="IPR010998">
    <property type="entry name" value="Integrase_recombinase_N"/>
</dbReference>
<dbReference type="EMBL" id="JBHULE010000018">
    <property type="protein sequence ID" value="MFD2562690.1"/>
    <property type="molecule type" value="Genomic_DNA"/>
</dbReference>
<evidence type="ECO:0000256" key="4">
    <source>
        <dbReference type="ARBA" id="ARBA00023172"/>
    </source>
</evidence>
<dbReference type="InterPro" id="IPR013762">
    <property type="entry name" value="Integrase-like_cat_sf"/>
</dbReference>
<dbReference type="InterPro" id="IPR050090">
    <property type="entry name" value="Tyrosine_recombinase_XerCD"/>
</dbReference>
<sequence length="376" mass="44742">MKHISKHITLKHLMIDQQKMIGLQFYPDKVIQALIKELPNPKWSEQFGMVYIANTKKNLDLIFEKFRGVAWVNCNFFFKEKVIRENEVVDINWYRKRAETANFRYVPEAYLLKLELKRYAINTCKTYISQFERFINRYSDREINQLSEDEIRNYLQSLIHQNKSNSYINQAINSIKFYYEVVMEMPNRFYAIERPHKQQKLPKVLSKEEIISIIEHTNNLKHRCIVSLLYSAGLRRSELLDLKIVDIDSKRMLIRVENAKRNKDRYTLLSENLLKDLRLYYQEWKPKKYLFEGPKGNRYSTTSVENIIIKSAKKAGIYKRVTPHMMRHSFATHLLENGTDLRYIQVLLGHSSSKTTEIYAQVATNNLQSIKNPLDL</sequence>
<reference evidence="9" key="1">
    <citation type="journal article" date="2019" name="Int. J. Syst. Evol. Microbiol.">
        <title>The Global Catalogue of Microorganisms (GCM) 10K type strain sequencing project: providing services to taxonomists for standard genome sequencing and annotation.</title>
        <authorList>
            <consortium name="The Broad Institute Genomics Platform"/>
            <consortium name="The Broad Institute Genome Sequencing Center for Infectious Disease"/>
            <person name="Wu L."/>
            <person name="Ma J."/>
        </authorList>
    </citation>
    <scope>NUCLEOTIDE SEQUENCE [LARGE SCALE GENOMIC DNA]</scope>
    <source>
        <strain evidence="9">KCTC 52274</strain>
    </source>
</reference>
<feature type="domain" description="Core-binding (CB)" evidence="7">
    <location>
        <begin position="101"/>
        <end position="183"/>
    </location>
</feature>
<dbReference type="Gene3D" id="1.10.443.10">
    <property type="entry name" value="Intergrase catalytic core"/>
    <property type="match status" value="1"/>
</dbReference>
<evidence type="ECO:0000256" key="1">
    <source>
        <dbReference type="ARBA" id="ARBA00008857"/>
    </source>
</evidence>
<gene>
    <name evidence="8" type="primary">xerA</name>
    <name evidence="8" type="ORF">ACFSR1_08400</name>
</gene>
<evidence type="ECO:0000256" key="3">
    <source>
        <dbReference type="ARBA" id="ARBA00023125"/>
    </source>
</evidence>
<keyword evidence="9" id="KW-1185">Reference proteome</keyword>
<evidence type="ECO:0000256" key="2">
    <source>
        <dbReference type="ARBA" id="ARBA00022908"/>
    </source>
</evidence>
<dbReference type="PROSITE" id="PS51900">
    <property type="entry name" value="CB"/>
    <property type="match status" value="1"/>
</dbReference>
<dbReference type="PANTHER" id="PTHR30349">
    <property type="entry name" value="PHAGE INTEGRASE-RELATED"/>
    <property type="match status" value="1"/>
</dbReference>
<protein>
    <submittedName>
        <fullName evidence="8">Site-specific tyrosine recombinase/integron integrase</fullName>
    </submittedName>
</protein>